<evidence type="ECO:0000256" key="3">
    <source>
        <dbReference type="ARBA" id="ARBA00022525"/>
    </source>
</evidence>
<dbReference type="PANTHER" id="PTHR46483">
    <property type="entry name" value="PHOSPHOLIPASE A1 PLIP2, CHLOROPLASTIC"/>
    <property type="match status" value="1"/>
</dbReference>
<evidence type="ECO:0000313" key="9">
    <source>
        <dbReference type="EMBL" id="THU62588.1"/>
    </source>
</evidence>
<feature type="domain" description="GH18" evidence="8">
    <location>
        <begin position="817"/>
        <end position="1153"/>
    </location>
</feature>
<name>A0A4S8JKC8_MUSBA</name>
<dbReference type="GO" id="GO:0006629">
    <property type="term" value="P:lipid metabolic process"/>
    <property type="evidence" value="ECO:0007669"/>
    <property type="project" value="InterPro"/>
</dbReference>
<dbReference type="Gene3D" id="3.40.50.1820">
    <property type="entry name" value="alpha/beta hydrolase"/>
    <property type="match status" value="1"/>
</dbReference>
<dbReference type="InterPro" id="IPR029070">
    <property type="entry name" value="Chitinase_insertion_sf"/>
</dbReference>
<evidence type="ECO:0000256" key="7">
    <source>
        <dbReference type="SAM" id="MobiDB-lite"/>
    </source>
</evidence>
<feature type="region of interest" description="Disordered" evidence="7">
    <location>
        <begin position="16"/>
        <end position="46"/>
    </location>
</feature>
<dbReference type="InterPro" id="IPR017853">
    <property type="entry name" value="GH"/>
</dbReference>
<comment type="subcellular location">
    <subcellularLocation>
        <location evidence="1">Lysosome</location>
    </subcellularLocation>
    <subcellularLocation>
        <location evidence="2">Secreted</location>
    </subcellularLocation>
</comment>
<evidence type="ECO:0000256" key="4">
    <source>
        <dbReference type="ARBA" id="ARBA00022729"/>
    </source>
</evidence>
<feature type="region of interest" description="Disordered" evidence="7">
    <location>
        <begin position="151"/>
        <end position="180"/>
    </location>
</feature>
<evidence type="ECO:0000256" key="1">
    <source>
        <dbReference type="ARBA" id="ARBA00004371"/>
    </source>
</evidence>
<evidence type="ECO:0000256" key="2">
    <source>
        <dbReference type="ARBA" id="ARBA00004613"/>
    </source>
</evidence>
<feature type="region of interest" description="Disordered" evidence="7">
    <location>
        <begin position="702"/>
        <end position="738"/>
    </location>
</feature>
<dbReference type="FunFam" id="3.10.50.10:FF:000002">
    <property type="entry name" value="Chitinase domain-containing protein 1"/>
    <property type="match status" value="1"/>
</dbReference>
<evidence type="ECO:0000256" key="5">
    <source>
        <dbReference type="ARBA" id="ARBA00023228"/>
    </source>
</evidence>
<feature type="region of interest" description="Disordered" evidence="7">
    <location>
        <begin position="244"/>
        <end position="267"/>
    </location>
</feature>
<dbReference type="PROSITE" id="PS51910">
    <property type="entry name" value="GH18_2"/>
    <property type="match status" value="1"/>
</dbReference>
<reference evidence="9 10" key="1">
    <citation type="journal article" date="2019" name="Nat. Plants">
        <title>Genome sequencing of Musa balbisiana reveals subgenome evolution and function divergence in polyploid bananas.</title>
        <authorList>
            <person name="Yao X."/>
        </authorList>
    </citation>
    <scope>NUCLEOTIDE SEQUENCE [LARGE SCALE GENOMIC DNA]</scope>
    <source>
        <strain evidence="10">cv. DH-PKW</strain>
        <tissue evidence="9">Leaves</tissue>
    </source>
</reference>
<evidence type="ECO:0000313" key="10">
    <source>
        <dbReference type="Proteomes" id="UP000317650"/>
    </source>
</evidence>
<accession>A0A4S8JKC8</accession>
<dbReference type="InterPro" id="IPR001223">
    <property type="entry name" value="Glyco_hydro18_cat"/>
</dbReference>
<dbReference type="Pfam" id="PF00704">
    <property type="entry name" value="Glyco_hydro_18"/>
    <property type="match status" value="1"/>
</dbReference>
<dbReference type="InterPro" id="IPR011583">
    <property type="entry name" value="Chitinase_II/V-like_cat"/>
</dbReference>
<dbReference type="Gene3D" id="3.20.20.80">
    <property type="entry name" value="Glycosidases"/>
    <property type="match status" value="1"/>
</dbReference>
<gene>
    <name evidence="9" type="ORF">C4D60_Mb01t06690</name>
</gene>
<dbReference type="Gene3D" id="3.10.50.10">
    <property type="match status" value="1"/>
</dbReference>
<feature type="compositionally biased region" description="Polar residues" evidence="7">
    <location>
        <begin position="248"/>
        <end position="267"/>
    </location>
</feature>
<comment type="caution">
    <text evidence="9">The sequence shown here is derived from an EMBL/GenBank/DDBJ whole genome shotgun (WGS) entry which is preliminary data.</text>
</comment>
<dbReference type="GO" id="GO:0005576">
    <property type="term" value="C:extracellular region"/>
    <property type="evidence" value="ECO:0007669"/>
    <property type="project" value="UniProtKB-SubCell"/>
</dbReference>
<sequence>MMASAAVSVSGSSPVAAAAMARDHRAEGMRRSESGTDLSGMRRSMSAPQLRCSLNVPRAAAPASLKSSRSIGVFPLGSIITNSIRSFLFDSGEGVTGGGMRLVEPAEESDEEVVAGSEEEGIGQEKRANWVARILELRRRWRDRQHKVDGVEEEGKEGREEDGCCGVSYESEEEEEGEWDRESFESLLGRVPWSDEKLFSQLAYLCDMAYVIPEIKEEELRAWYDVGFVTSSLEKKAEAAIRAKFESDSTPLPQGPQGSDPMTTAHPNRQVRPSLAYKVAASAASYVHSRAKGLLSLGSEAGHFAADSEETLGPSSYGYTNPEVAAYVAASTMTAVVAAEEEARQEAAKDLRSLHSSPCEWFVCDHERTRTRCFVIQGSDSLASWQANLFFEPTKFEGMEVLVHRGIYEAAKGIYEQFLPEIKDHLSRHGDRARLRFSGHSLGGSLSLLVGLMLLARGDVKLHHLLPVVTFGSPSVFCGGQRVLEELGLDEGFVRSVIMHRDIVPRAFSCDYPNHVAHVLKRLNGAFRSHPCLNNQKVLYSPLGKTYILQPDDQSSPFHPMLPPEAALYVLDGKNIAGSSSRATTKSALRAFVNSPHPLETLSDPRAYGSEGTILRDHDCSNYVKALNALLRQHTKSVRRRSRKQRFNQRVQIWPVRYWVCAAHKGLTHVNLSVWEFDSPLLAIGSREFCFKQNCKTRPVSAAPLDDGEMSTRRRDRRNPGGPTPTAPRPAATTAATSRSRHPLFASPLLPLALFALAAIVLLLIMYRGGKTGLPEATSPALSVYERGLVKPNVAFQEILAENSRFSENRSRRHFPNPVLAYITPWNSRGYEKAKLFSSRLTHLSPVWYELKSEGKRLVLEGRHNADREWISKIRTNGNSLVLPRVVLEAFPVDLLLKKKWSKAIDIIIKECKDMGYDGIVLESWSRWAAYGILHDPDMRNMGLGFIKELGEALHSLTSVESDNHPLELIYVIPAPRSQKLDEYDFGPQDLQQLCDSVDGFSLMTYDFSGPQSPGPNAPLSWIRSSLSMLLGDTNTGAHSHAHKILLGLNFYGNDFLVSEGSGGGAITGTDYISLLDKHRPVIHWDNTSAEHFFIYSHNNARHAVFYPSLLSLSMRLDEARVWGAGLSIWEIGQGLDYFFDLFPRNNEKKAEVVGGERYGRCQHAMSCSSRKEKSSTPPKRTQQQLVLDQSNATLCCLLRFFSSKHSPWVMIQNLSISSGVLPGTRPAMSAHLQRTATMFAGSERAESKHMHVKH</sequence>
<dbReference type="Pfam" id="PF01764">
    <property type="entry name" value="Lipase_3"/>
    <property type="match status" value="1"/>
</dbReference>
<keyword evidence="5" id="KW-0458">Lysosome</keyword>
<feature type="compositionally biased region" description="Low complexity" evidence="7">
    <location>
        <begin position="729"/>
        <end position="738"/>
    </location>
</feature>
<dbReference type="GO" id="GO:0005975">
    <property type="term" value="P:carbohydrate metabolic process"/>
    <property type="evidence" value="ECO:0007669"/>
    <property type="project" value="InterPro"/>
</dbReference>
<dbReference type="CDD" id="cd02876">
    <property type="entry name" value="GH18_SI-CLP"/>
    <property type="match status" value="1"/>
</dbReference>
<dbReference type="Proteomes" id="UP000317650">
    <property type="component" value="Chromosome 1"/>
</dbReference>
<evidence type="ECO:0000259" key="8">
    <source>
        <dbReference type="PROSITE" id="PS51910"/>
    </source>
</evidence>
<keyword evidence="3" id="KW-0964">Secreted</keyword>
<dbReference type="InterPro" id="IPR002921">
    <property type="entry name" value="Fungal_lipase-type"/>
</dbReference>
<keyword evidence="10" id="KW-1185">Reference proteome</keyword>
<dbReference type="GO" id="GO:0008061">
    <property type="term" value="F:chitin binding"/>
    <property type="evidence" value="ECO:0007669"/>
    <property type="project" value="InterPro"/>
</dbReference>
<dbReference type="SUPFAM" id="SSF51445">
    <property type="entry name" value="(Trans)glycosidases"/>
    <property type="match status" value="1"/>
</dbReference>
<proteinExistence type="predicted"/>
<dbReference type="AlphaFoldDB" id="A0A4S8JKC8"/>
<dbReference type="GO" id="GO:0008970">
    <property type="term" value="F:phospholipase A1 activity"/>
    <property type="evidence" value="ECO:0007669"/>
    <property type="project" value="InterPro"/>
</dbReference>
<feature type="compositionally biased region" description="Acidic residues" evidence="7">
    <location>
        <begin position="170"/>
        <end position="179"/>
    </location>
</feature>
<dbReference type="PANTHER" id="PTHR46483:SF1">
    <property type="entry name" value="PHOSPHOLIPASE A1 PLIP1, CHLOROPLASTIC"/>
    <property type="match status" value="1"/>
</dbReference>
<dbReference type="CDD" id="cd00519">
    <property type="entry name" value="Lipase_3"/>
    <property type="match status" value="1"/>
</dbReference>
<dbReference type="EMBL" id="PYDT01000004">
    <property type="protein sequence ID" value="THU62588.1"/>
    <property type="molecule type" value="Genomic_DNA"/>
</dbReference>
<dbReference type="GO" id="GO:0005764">
    <property type="term" value="C:lysosome"/>
    <property type="evidence" value="ECO:0007669"/>
    <property type="project" value="UniProtKB-SubCell"/>
</dbReference>
<organism evidence="9 10">
    <name type="scientific">Musa balbisiana</name>
    <name type="common">Banana</name>
    <dbReference type="NCBI Taxonomy" id="52838"/>
    <lineage>
        <taxon>Eukaryota</taxon>
        <taxon>Viridiplantae</taxon>
        <taxon>Streptophyta</taxon>
        <taxon>Embryophyta</taxon>
        <taxon>Tracheophyta</taxon>
        <taxon>Spermatophyta</taxon>
        <taxon>Magnoliopsida</taxon>
        <taxon>Liliopsida</taxon>
        <taxon>Zingiberales</taxon>
        <taxon>Musaceae</taxon>
        <taxon>Musa</taxon>
    </lineage>
</organism>
<dbReference type="InterPro" id="IPR029058">
    <property type="entry name" value="AB_hydrolase_fold"/>
</dbReference>
<feature type="compositionally biased region" description="Basic and acidic residues" evidence="7">
    <location>
        <begin position="21"/>
        <end position="34"/>
    </location>
</feature>
<evidence type="ECO:0000256" key="6">
    <source>
        <dbReference type="ARBA" id="ARBA00040976"/>
    </source>
</evidence>
<keyword evidence="4" id="KW-0732">Signal</keyword>
<dbReference type="SMART" id="SM00636">
    <property type="entry name" value="Glyco_18"/>
    <property type="match status" value="1"/>
</dbReference>
<dbReference type="InterPro" id="IPR043367">
    <property type="entry name" value="PLIP1/2/3"/>
</dbReference>
<protein>
    <recommendedName>
        <fullName evidence="6">Chitinase domain-containing protein 1</fullName>
    </recommendedName>
</protein>
<dbReference type="SUPFAM" id="SSF53474">
    <property type="entry name" value="alpha/beta-Hydrolases"/>
    <property type="match status" value="1"/>
</dbReference>